<feature type="compositionally biased region" description="Pro residues" evidence="1">
    <location>
        <begin position="410"/>
        <end position="444"/>
    </location>
</feature>
<sequence>MEHYGEHDRGLRTMTQDAYGGGTATADTVGATGAAAIAAGTPAELISATLDSFTDALLGAGAVRQQAAALEAGTPRGALFDTWLTLRGPGRLALPGVGTVVSCATAPATAGASGTAALLLDHYGAGPVRGEAGSLSAAAFQLPVSAEPSAARLRPPFAAPLAELASGQHTLTPTELAAGTGVEVRLLVPPAFHALSVRGDDAALAEQLAEVAEELFAADGPSAWRDWAVLNAVLADDSAAAGVRYAGVAAVEIDGRPSNASLVVSLQPNVTPIAELAAELATARPQAEVWTVILPSGPAVVLVQGRTGAVPATLAADGARHWLVSSVAQAFLPLPDGASLLTVQLGTAHGEDWERYAALFARVLRSIELGWDGVDGRAAAAARLGTGGSTVAPLAVPDAAVVTAAGNPPAAAPPTPLPAPTAPTAPTPPPAPVVPPMPTLPPNTPSAAEPAAAAPVEPVAAEPVAVEPVAAQPKEPVPVPAAPVAAEPVPEPEPEPKPVPLDPFGTVMANQPADPFGTVTRGTAAPTKSAAPAAPPAPVAPPPPGKGTPVMIPPDDFDPFAPQPTEAATPAETTTPAPATKGTPVMIPPDDFDPFAPQPTEAATPAETTTPAPATKGTPVMIPPDDFDPFAPQTSTPAQASVPTQAGAPAPAADPFGTRTAADPFG</sequence>
<feature type="region of interest" description="Disordered" evidence="1">
    <location>
        <begin position="510"/>
        <end position="666"/>
    </location>
</feature>
<feature type="compositionally biased region" description="Low complexity" evidence="1">
    <location>
        <begin position="594"/>
        <end position="615"/>
    </location>
</feature>
<accession>A0A540WBX1</accession>
<feature type="compositionally biased region" description="Polar residues" evidence="1">
    <location>
        <begin position="632"/>
        <end position="644"/>
    </location>
</feature>
<evidence type="ECO:0000313" key="2">
    <source>
        <dbReference type="EMBL" id="TQF06438.1"/>
    </source>
</evidence>
<dbReference type="Proteomes" id="UP000319103">
    <property type="component" value="Unassembled WGS sequence"/>
</dbReference>
<evidence type="ECO:0000256" key="1">
    <source>
        <dbReference type="SAM" id="MobiDB-lite"/>
    </source>
</evidence>
<feature type="region of interest" description="Disordered" evidence="1">
    <location>
        <begin position="407"/>
        <end position="455"/>
    </location>
</feature>
<keyword evidence="3" id="KW-1185">Reference proteome</keyword>
<dbReference type="RefSeq" id="WP_141636865.1">
    <property type="nucleotide sequence ID" value="NZ_VIGB01000003.1"/>
</dbReference>
<feature type="compositionally biased region" description="Low complexity" evidence="1">
    <location>
        <begin position="547"/>
        <end position="580"/>
    </location>
</feature>
<dbReference type="OrthoDB" id="3970633at2"/>
<feature type="compositionally biased region" description="Pro residues" evidence="1">
    <location>
        <begin position="533"/>
        <end position="546"/>
    </location>
</feature>
<reference evidence="2 3" key="1">
    <citation type="submission" date="2019-06" db="EMBL/GenBank/DDBJ databases">
        <title>Description of Kitasatospora acidophila sp. nov. isolated from pine grove soil, and reclassification of Streptomyces novaecaesareae to Kitasatospora novaeceasareae comb. nov.</title>
        <authorList>
            <person name="Kim M.J."/>
        </authorList>
    </citation>
    <scope>NUCLEOTIDE SEQUENCE [LARGE SCALE GENOMIC DNA]</scope>
    <source>
        <strain evidence="2 3">MMS16-CNU292</strain>
    </source>
</reference>
<organism evidence="2 3">
    <name type="scientific">Kitasatospora acidiphila</name>
    <dbReference type="NCBI Taxonomy" id="2567942"/>
    <lineage>
        <taxon>Bacteria</taxon>
        <taxon>Bacillati</taxon>
        <taxon>Actinomycetota</taxon>
        <taxon>Actinomycetes</taxon>
        <taxon>Kitasatosporales</taxon>
        <taxon>Streptomycetaceae</taxon>
        <taxon>Kitasatospora</taxon>
    </lineage>
</organism>
<dbReference type="EMBL" id="VIGB01000003">
    <property type="protein sequence ID" value="TQF06438.1"/>
    <property type="molecule type" value="Genomic_DNA"/>
</dbReference>
<feature type="compositionally biased region" description="Low complexity" evidence="1">
    <location>
        <begin position="646"/>
        <end position="655"/>
    </location>
</feature>
<dbReference type="AlphaFoldDB" id="A0A540WBX1"/>
<proteinExistence type="predicted"/>
<evidence type="ECO:0000313" key="3">
    <source>
        <dbReference type="Proteomes" id="UP000319103"/>
    </source>
</evidence>
<protein>
    <submittedName>
        <fullName evidence="2">Uncharacterized protein</fullName>
    </submittedName>
</protein>
<feature type="compositionally biased region" description="Low complexity" evidence="1">
    <location>
        <begin position="445"/>
        <end position="455"/>
    </location>
</feature>
<name>A0A540WBX1_9ACTN</name>
<comment type="caution">
    <text evidence="2">The sequence shown here is derived from an EMBL/GenBank/DDBJ whole genome shotgun (WGS) entry which is preliminary data.</text>
</comment>
<gene>
    <name evidence="2" type="ORF">E6W39_34870</name>
</gene>